<dbReference type="Proteomes" id="UP000008030">
    <property type="component" value="Segment"/>
</dbReference>
<keyword evidence="1" id="KW-1133">Transmembrane helix</keyword>
<organism evidence="2 3">
    <name type="scientific">Spodoptera frugiperda ascovirus 1a</name>
    <name type="common">SfAV-1a</name>
    <dbReference type="NCBI Taxonomy" id="113370"/>
    <lineage>
        <taxon>Viruses</taxon>
        <taxon>Varidnaviria</taxon>
        <taxon>Bamfordvirae</taxon>
        <taxon>Nucleocytoviricota</taxon>
        <taxon>Megaviricetes</taxon>
        <taxon>Pimascovirales</taxon>
        <taxon>Pimascovirales incertae sedis</taxon>
        <taxon>Ascoviridae</taxon>
        <taxon>Ascovirus</taxon>
        <taxon>Ascovirus sfav1a</taxon>
    </lineage>
</organism>
<keyword evidence="1" id="KW-0472">Membrane</keyword>
<dbReference type="OrthoDB" id="38399at10239"/>
<feature type="transmembrane region" description="Helical" evidence="1">
    <location>
        <begin position="56"/>
        <end position="76"/>
    </location>
</feature>
<dbReference type="GeneID" id="4306265"/>
<evidence type="ECO:0000313" key="2">
    <source>
        <dbReference type="EMBL" id="CAL44660.1"/>
    </source>
</evidence>
<proteinExistence type="predicted"/>
<evidence type="ECO:0000256" key="1">
    <source>
        <dbReference type="SAM" id="Phobius"/>
    </source>
</evidence>
<feature type="transmembrane region" description="Helical" evidence="1">
    <location>
        <begin position="21"/>
        <end position="40"/>
    </location>
</feature>
<gene>
    <name evidence="2" type="primary">ORF060</name>
</gene>
<dbReference type="RefSeq" id="YP_762415.1">
    <property type="nucleotide sequence ID" value="NC_008361.1"/>
</dbReference>
<evidence type="ECO:0000313" key="3">
    <source>
        <dbReference type="Proteomes" id="UP000008030"/>
    </source>
</evidence>
<sequence length="78" mass="8561">MIKRIPVMEIAKAFKTELINVGIFILLSNATVTDFIASAIKTVKPDYTVAGDRNNYMLYTKASILLVASLALNKVLSN</sequence>
<name>Q0E541_SFAVA</name>
<keyword evidence="1" id="KW-0812">Transmembrane</keyword>
<organismHost>
    <name type="scientific">Spodoptera frugiperda</name>
    <name type="common">Fall armyworm</name>
    <dbReference type="NCBI Taxonomy" id="7108"/>
</organismHost>
<accession>Q0E541</accession>
<reference evidence="2 3" key="1">
    <citation type="journal article" date="2006" name="J. Virol.">
        <title>Genomic sequence of Spodoptera frugiperda Ascovirus 1a, an enveloped, double-stranded DNA insect virus that manipulates apoptosis for viral reproduction.</title>
        <authorList>
            <person name="Bideshi D.K."/>
            <person name="Demattei M.V."/>
            <person name="Rouleux-Bonnin F."/>
            <person name="Stasiak K."/>
            <person name="Tan Y."/>
            <person name="Bigot S."/>
            <person name="Bigot Y."/>
            <person name="Federici B.A."/>
        </authorList>
    </citation>
    <scope>NUCLEOTIDE SEQUENCE [LARGE SCALE GENOMIC DNA]</scope>
    <source>
        <strain evidence="3">SvAV-1a</strain>
    </source>
</reference>
<dbReference type="EMBL" id="AM398843">
    <property type="protein sequence ID" value="CAL44660.1"/>
    <property type="molecule type" value="Genomic_DNA"/>
</dbReference>
<dbReference type="KEGG" id="vg:4306265"/>
<keyword evidence="3" id="KW-1185">Reference proteome</keyword>
<protein>
    <submittedName>
        <fullName evidence="2">8.6 kDa</fullName>
    </submittedName>
</protein>